<reference evidence="1 2" key="1">
    <citation type="submission" date="2015-03" db="EMBL/GenBank/DDBJ databases">
        <title>Genome sequence of Pseudoalteromonas aurantia.</title>
        <authorList>
            <person name="Xie B.-B."/>
            <person name="Rong J.-C."/>
            <person name="Qin Q.-L."/>
            <person name="Zhang Y.-Z."/>
        </authorList>
    </citation>
    <scope>NUCLEOTIDE SEQUENCE [LARGE SCALE GENOMIC DNA]</scope>
    <source>
        <strain evidence="1 2">208</strain>
    </source>
</reference>
<gene>
    <name evidence="1" type="ORF">PAUR_b0535</name>
</gene>
<evidence type="ECO:0000313" key="2">
    <source>
        <dbReference type="Proteomes" id="UP000615755"/>
    </source>
</evidence>
<evidence type="ECO:0008006" key="3">
    <source>
        <dbReference type="Google" id="ProtNLM"/>
    </source>
</evidence>
<proteinExistence type="predicted"/>
<dbReference type="PANTHER" id="PTHR35175:SF2">
    <property type="entry name" value="DUF1289 DOMAIN-CONTAINING PROTEIN"/>
    <property type="match status" value="1"/>
</dbReference>
<sequence>MVSVKYTHSITLTQSIDIPCVRRCCLDNNDVCIGCYRTLQEILDWHELSTEQKHSVIQQCNQRKLSRER</sequence>
<dbReference type="Pfam" id="PF06945">
    <property type="entry name" value="DUF1289"/>
    <property type="match status" value="1"/>
</dbReference>
<dbReference type="PANTHER" id="PTHR35175">
    <property type="entry name" value="DUF1289 DOMAIN-CONTAINING PROTEIN"/>
    <property type="match status" value="1"/>
</dbReference>
<organism evidence="1 2">
    <name type="scientific">Pseudoalteromonas aurantia 208</name>
    <dbReference type="NCBI Taxonomy" id="1314867"/>
    <lineage>
        <taxon>Bacteria</taxon>
        <taxon>Pseudomonadati</taxon>
        <taxon>Pseudomonadota</taxon>
        <taxon>Gammaproteobacteria</taxon>
        <taxon>Alteromonadales</taxon>
        <taxon>Pseudoalteromonadaceae</taxon>
        <taxon>Pseudoalteromonas</taxon>
    </lineage>
</organism>
<accession>A0ABR9EHL2</accession>
<dbReference type="EMBL" id="AQGV01000015">
    <property type="protein sequence ID" value="MBE0370485.1"/>
    <property type="molecule type" value="Genomic_DNA"/>
</dbReference>
<name>A0ABR9EHL2_9GAMM</name>
<dbReference type="Proteomes" id="UP000615755">
    <property type="component" value="Unassembled WGS sequence"/>
</dbReference>
<dbReference type="RefSeq" id="WP_192510154.1">
    <property type="nucleotide sequence ID" value="NZ_AQGV01000015.1"/>
</dbReference>
<protein>
    <recommendedName>
        <fullName evidence="3">DUF1289 domain-containing protein</fullName>
    </recommendedName>
</protein>
<evidence type="ECO:0000313" key="1">
    <source>
        <dbReference type="EMBL" id="MBE0370485.1"/>
    </source>
</evidence>
<comment type="caution">
    <text evidence="1">The sequence shown here is derived from an EMBL/GenBank/DDBJ whole genome shotgun (WGS) entry which is preliminary data.</text>
</comment>
<keyword evidence="2" id="KW-1185">Reference proteome</keyword>
<dbReference type="InterPro" id="IPR010710">
    <property type="entry name" value="DUF1289"/>
</dbReference>